<gene>
    <name evidence="1" type="ORF">LMG28614_07303</name>
</gene>
<evidence type="ECO:0000313" key="1">
    <source>
        <dbReference type="EMBL" id="CAB3810561.1"/>
    </source>
</evidence>
<accession>A0A6S7D8A0</accession>
<evidence type="ECO:0000313" key="2">
    <source>
        <dbReference type="Proteomes" id="UP000494365"/>
    </source>
</evidence>
<dbReference type="AlphaFoldDB" id="A0A6S7D8A0"/>
<proteinExistence type="predicted"/>
<protein>
    <submittedName>
        <fullName evidence="1">Uncharacterized protein</fullName>
    </submittedName>
</protein>
<sequence length="209" mass="24371">MLRVELRGRHLRAVERRILVALLSRHEQRTRHLPAAQHDARELQIRNTAGEHRVRIALRIRHDEIDHRGERTMTLCQIRLHRVECRALLRTERLNRCGDAGEQRLRHLAAVAHGLAADQVIRLDRRRTFVDRQDARVAVVLRGAGFFDEAHAAMHLHAETRDVDRQFRAPALHDRHEELVNGLMLRALRLVGVTVRDIAMRRGNIRQRA</sequence>
<reference evidence="1 2" key="1">
    <citation type="submission" date="2020-04" db="EMBL/GenBank/DDBJ databases">
        <authorList>
            <person name="De Canck E."/>
        </authorList>
    </citation>
    <scope>NUCLEOTIDE SEQUENCE [LARGE SCALE GENOMIC DNA]</scope>
    <source>
        <strain evidence="1 2">LMG 28614</strain>
    </source>
</reference>
<keyword evidence="2" id="KW-1185">Reference proteome</keyword>
<organism evidence="1 2">
    <name type="scientific">Paraburkholderia ultramafica</name>
    <dbReference type="NCBI Taxonomy" id="1544867"/>
    <lineage>
        <taxon>Bacteria</taxon>
        <taxon>Pseudomonadati</taxon>
        <taxon>Pseudomonadota</taxon>
        <taxon>Betaproteobacteria</taxon>
        <taxon>Burkholderiales</taxon>
        <taxon>Burkholderiaceae</taxon>
        <taxon>Paraburkholderia</taxon>
    </lineage>
</organism>
<name>A0A6S7D8A0_9BURK</name>
<dbReference type="Proteomes" id="UP000494365">
    <property type="component" value="Unassembled WGS sequence"/>
</dbReference>
<dbReference type="EMBL" id="CADIKK010000133">
    <property type="protein sequence ID" value="CAB3810561.1"/>
    <property type="molecule type" value="Genomic_DNA"/>
</dbReference>